<feature type="signal peptide" evidence="1">
    <location>
        <begin position="1"/>
        <end position="21"/>
    </location>
</feature>
<dbReference type="SUPFAM" id="SSF82171">
    <property type="entry name" value="DPP6 N-terminal domain-like"/>
    <property type="match status" value="1"/>
</dbReference>
<protein>
    <recommendedName>
        <fullName evidence="4">Translocation protein TolB</fullName>
    </recommendedName>
</protein>
<dbReference type="PANTHER" id="PTHR36842">
    <property type="entry name" value="PROTEIN TOLB HOMOLOG"/>
    <property type="match status" value="1"/>
</dbReference>
<dbReference type="RefSeq" id="WP_193534821.1">
    <property type="nucleotide sequence ID" value="NZ_JADCLJ010000008.1"/>
</dbReference>
<proteinExistence type="predicted"/>
<reference evidence="2 3" key="1">
    <citation type="submission" date="2020-10" db="EMBL/GenBank/DDBJ databases">
        <title>Bacillus sp. HD4P25, an endophyte from a halophyte.</title>
        <authorList>
            <person name="Sun J.-Q."/>
        </authorList>
    </citation>
    <scope>NUCLEOTIDE SEQUENCE [LARGE SCALE GENOMIC DNA]</scope>
    <source>
        <strain evidence="2 3">YIM 93174</strain>
    </source>
</reference>
<keyword evidence="3" id="KW-1185">Reference proteome</keyword>
<sequence>MKRIVALITAVFLILPTLCLAQQPVSDPLRAAYIKNNHLWIINGENQKQITTGGNSSYPKWSFDGKWLAYLKGNKKPVFEGELWLYSLEQDKHFKLHSNSKNNFQWAPATNRIAYQINPKEQGNGFQSKGQLYMADVMTLTNVQQIYSTTSNFSWLPDGSGFLVSTKTGDKLDSDIELSQILLESKKIQPLVSIPVAENEYFIATSPFKWSKDNEWIAFLLIPTASLSADSNTLCIVSKDGKLFTKADKMLNHNEWIQWSPTYPLLGAIIGEGRESTSNKSLKLHHPLYVKTEDFTPANSVDRDLTWINNEEIVTARSIESEWLEEAKRPLPALYKIDIHTQKQTQFSTPSKNEGDFRPQHIDGKVVWVRTNRENASIWISASEGTNQKEWISTIDIGNWYYDKWDWDEVFGLYIPR</sequence>
<gene>
    <name evidence="2" type="ORF">IMZ08_04580</name>
</gene>
<dbReference type="Proteomes" id="UP001516662">
    <property type="component" value="Unassembled WGS sequence"/>
</dbReference>
<organism evidence="2 3">
    <name type="scientific">Litchfieldia luteola</name>
    <dbReference type="NCBI Taxonomy" id="682179"/>
    <lineage>
        <taxon>Bacteria</taxon>
        <taxon>Bacillati</taxon>
        <taxon>Bacillota</taxon>
        <taxon>Bacilli</taxon>
        <taxon>Bacillales</taxon>
        <taxon>Bacillaceae</taxon>
        <taxon>Litchfieldia</taxon>
    </lineage>
</organism>
<dbReference type="Gene3D" id="2.120.10.30">
    <property type="entry name" value="TolB, C-terminal domain"/>
    <property type="match status" value="1"/>
</dbReference>
<accession>A0ABR9QFY3</accession>
<dbReference type="PANTHER" id="PTHR36842:SF1">
    <property type="entry name" value="PROTEIN TOLB"/>
    <property type="match status" value="1"/>
</dbReference>
<dbReference type="InterPro" id="IPR011042">
    <property type="entry name" value="6-blade_b-propeller_TolB-like"/>
</dbReference>
<keyword evidence="1" id="KW-0732">Signal</keyword>
<dbReference type="EMBL" id="JADCLJ010000008">
    <property type="protein sequence ID" value="MBE4907336.1"/>
    <property type="molecule type" value="Genomic_DNA"/>
</dbReference>
<evidence type="ECO:0000313" key="2">
    <source>
        <dbReference type="EMBL" id="MBE4907336.1"/>
    </source>
</evidence>
<evidence type="ECO:0008006" key="4">
    <source>
        <dbReference type="Google" id="ProtNLM"/>
    </source>
</evidence>
<name>A0ABR9QFY3_9BACI</name>
<feature type="chain" id="PRO_5046307998" description="Translocation protein TolB" evidence="1">
    <location>
        <begin position="22"/>
        <end position="417"/>
    </location>
</feature>
<evidence type="ECO:0000313" key="3">
    <source>
        <dbReference type="Proteomes" id="UP001516662"/>
    </source>
</evidence>
<comment type="caution">
    <text evidence="2">The sequence shown here is derived from an EMBL/GenBank/DDBJ whole genome shotgun (WGS) entry which is preliminary data.</text>
</comment>
<evidence type="ECO:0000256" key="1">
    <source>
        <dbReference type="SAM" id="SignalP"/>
    </source>
</evidence>